<keyword evidence="3" id="KW-0862">Zinc</keyword>
<dbReference type="GO" id="GO:0016567">
    <property type="term" value="P:protein ubiquitination"/>
    <property type="evidence" value="ECO:0007669"/>
    <property type="project" value="TreeGrafter"/>
</dbReference>
<feature type="domain" description="RING-type" evidence="7">
    <location>
        <begin position="41"/>
        <end position="88"/>
    </location>
</feature>
<feature type="region of interest" description="Disordered" evidence="5">
    <location>
        <begin position="1"/>
        <end position="36"/>
    </location>
</feature>
<evidence type="ECO:0000256" key="3">
    <source>
        <dbReference type="ARBA" id="ARBA00022833"/>
    </source>
</evidence>
<protein>
    <recommendedName>
        <fullName evidence="7">RING-type domain-containing protein</fullName>
    </recommendedName>
</protein>
<dbReference type="Pfam" id="PF13639">
    <property type="entry name" value="zf-RING_2"/>
    <property type="match status" value="1"/>
</dbReference>
<evidence type="ECO:0000259" key="7">
    <source>
        <dbReference type="PROSITE" id="PS50089"/>
    </source>
</evidence>
<evidence type="ECO:0000256" key="6">
    <source>
        <dbReference type="SAM" id="Phobius"/>
    </source>
</evidence>
<feature type="transmembrane region" description="Helical" evidence="6">
    <location>
        <begin position="178"/>
        <end position="202"/>
    </location>
</feature>
<dbReference type="GO" id="GO:0008270">
    <property type="term" value="F:zinc ion binding"/>
    <property type="evidence" value="ECO:0007669"/>
    <property type="project" value="UniProtKB-KW"/>
</dbReference>
<evidence type="ECO:0000256" key="2">
    <source>
        <dbReference type="ARBA" id="ARBA00022771"/>
    </source>
</evidence>
<keyword evidence="6" id="KW-0472">Membrane</keyword>
<dbReference type="InterPro" id="IPR013083">
    <property type="entry name" value="Znf_RING/FYVE/PHD"/>
</dbReference>
<evidence type="ECO:0000313" key="8">
    <source>
        <dbReference type="EMBL" id="LAA89953.1"/>
    </source>
</evidence>
<dbReference type="InterPro" id="IPR017907">
    <property type="entry name" value="Znf_RING_CS"/>
</dbReference>
<accession>A0A2D4J0F0</accession>
<feature type="compositionally biased region" description="Basic and acidic residues" evidence="5">
    <location>
        <begin position="19"/>
        <end position="31"/>
    </location>
</feature>
<dbReference type="PANTHER" id="PTHR22791">
    <property type="entry name" value="RING-TYPE DOMAIN-CONTAINING PROTEIN"/>
    <property type="match status" value="1"/>
</dbReference>
<dbReference type="PANTHER" id="PTHR22791:SF1">
    <property type="entry name" value="RING FINGER PROTEIN 225"/>
    <property type="match status" value="1"/>
</dbReference>
<dbReference type="InterPro" id="IPR001841">
    <property type="entry name" value="Znf_RING"/>
</dbReference>
<keyword evidence="2 4" id="KW-0863">Zinc-finger</keyword>
<reference evidence="8" key="2">
    <citation type="submission" date="2017-11" db="EMBL/GenBank/DDBJ databases">
        <title>Coralsnake Venomics: Analyses of Venom Gland Transcriptomes and Proteomes of Six Brazilian Taxa.</title>
        <authorList>
            <person name="Aird S.D."/>
            <person name="Jorge da Silva N."/>
            <person name="Qiu L."/>
            <person name="Villar-Briones A."/>
            <person name="Aparecida-Saddi V."/>
            <person name="Campos-Telles M.P."/>
            <person name="Grau M."/>
            <person name="Mikheyev A.S."/>
        </authorList>
    </citation>
    <scope>NUCLEOTIDE SEQUENCE</scope>
    <source>
        <tissue evidence="8">Venom_gland</tissue>
    </source>
</reference>
<dbReference type="AlphaFoldDB" id="A0A2D4J0F0"/>
<dbReference type="SMART" id="SM00184">
    <property type="entry name" value="RING"/>
    <property type="match status" value="1"/>
</dbReference>
<dbReference type="PROSITE" id="PS00518">
    <property type="entry name" value="ZF_RING_1"/>
    <property type="match status" value="1"/>
</dbReference>
<dbReference type="Gene3D" id="3.30.40.10">
    <property type="entry name" value="Zinc/RING finger domain, C3HC4 (zinc finger)"/>
    <property type="match status" value="1"/>
</dbReference>
<organism evidence="8">
    <name type="scientific">Micrurus lemniscatus lemniscatus</name>
    <dbReference type="NCBI Taxonomy" id="129467"/>
    <lineage>
        <taxon>Eukaryota</taxon>
        <taxon>Metazoa</taxon>
        <taxon>Chordata</taxon>
        <taxon>Craniata</taxon>
        <taxon>Vertebrata</taxon>
        <taxon>Euteleostomi</taxon>
        <taxon>Lepidosauria</taxon>
        <taxon>Squamata</taxon>
        <taxon>Bifurcata</taxon>
        <taxon>Unidentata</taxon>
        <taxon>Episquamata</taxon>
        <taxon>Toxicofera</taxon>
        <taxon>Serpentes</taxon>
        <taxon>Colubroidea</taxon>
        <taxon>Elapidae</taxon>
        <taxon>Elapinae</taxon>
        <taxon>Micrurus</taxon>
    </lineage>
</organism>
<evidence type="ECO:0000256" key="1">
    <source>
        <dbReference type="ARBA" id="ARBA00022723"/>
    </source>
</evidence>
<keyword evidence="6" id="KW-1133">Transmembrane helix</keyword>
<keyword evidence="1" id="KW-0479">Metal-binding</keyword>
<reference evidence="8" key="1">
    <citation type="submission" date="2017-07" db="EMBL/GenBank/DDBJ databases">
        <authorList>
            <person name="Mikheyev A."/>
            <person name="Grau M."/>
        </authorList>
    </citation>
    <scope>NUCLEOTIDE SEQUENCE</scope>
    <source>
        <tissue evidence="8">Venom_gland</tissue>
    </source>
</reference>
<name>A0A2D4J0F0_MICLE</name>
<feature type="compositionally biased region" description="Polar residues" evidence="5">
    <location>
        <begin position="1"/>
        <end position="10"/>
    </location>
</feature>
<keyword evidence="6" id="KW-0812">Transmembrane</keyword>
<evidence type="ECO:0000256" key="5">
    <source>
        <dbReference type="SAM" id="MobiDB-lite"/>
    </source>
</evidence>
<dbReference type="PROSITE" id="PS50089">
    <property type="entry name" value="ZF_RING_2"/>
    <property type="match status" value="1"/>
</dbReference>
<dbReference type="SUPFAM" id="SSF57850">
    <property type="entry name" value="RING/U-box"/>
    <property type="match status" value="1"/>
</dbReference>
<proteinExistence type="predicted"/>
<sequence length="236" mass="25034">MAHHNVSFQPEPSAAPCSDAKEEAANGKEEPSNAEPSPLDCVICFTPYDQLFKLPKELSCSHVFCLECLARINVSSEDVNAITCPVCRAPTVLPPRKGLPGLPTRRDLLEQLTAMPVPPGSVRFDRRRGLLYLPAGNKNGAQVGAKPGPPPLNTVSLSVDVGRPPPPGSARRLAVSGWPFYAALSVALLVTIALIVCGIYIFMMPSMYISVGGFPKGNHSFGLGGNHSHPVSSSPT</sequence>
<evidence type="ECO:0000256" key="4">
    <source>
        <dbReference type="PROSITE-ProRule" id="PRU00175"/>
    </source>
</evidence>
<dbReference type="GO" id="GO:0061630">
    <property type="term" value="F:ubiquitin protein ligase activity"/>
    <property type="evidence" value="ECO:0007669"/>
    <property type="project" value="TreeGrafter"/>
</dbReference>
<dbReference type="EMBL" id="IACK01136343">
    <property type="protein sequence ID" value="LAA89953.1"/>
    <property type="molecule type" value="Transcribed_RNA"/>
</dbReference>
<dbReference type="InterPro" id="IPR051435">
    <property type="entry name" value="RING_finger_E3_ubiq-ligases"/>
</dbReference>